<reference evidence="2" key="1">
    <citation type="submission" date="2022-07" db="EMBL/GenBank/DDBJ databases">
        <title>Phylogenomic reconstructions and comparative analyses of Kickxellomycotina fungi.</title>
        <authorList>
            <person name="Reynolds N.K."/>
            <person name="Stajich J.E."/>
            <person name="Barry K."/>
            <person name="Grigoriev I.V."/>
            <person name="Crous P."/>
            <person name="Smith M.E."/>
        </authorList>
    </citation>
    <scope>NUCLEOTIDE SEQUENCE</scope>
    <source>
        <strain evidence="2">CBS 109367</strain>
    </source>
</reference>
<dbReference type="PANTHER" id="PTHR12373">
    <property type="entry name" value="ENHANCER OF RUDIMENTARY ERH"/>
    <property type="match status" value="1"/>
</dbReference>
<protein>
    <recommendedName>
        <fullName evidence="4">Enhancer of rudimentary</fullName>
    </recommendedName>
</protein>
<name>A0A9W8GAF3_9FUNG</name>
<sequence>PHSILLLQPSSKKDSRLYEDFDTLEEALERLIWMFEDRLKALCPTALNVNYSLDDLNRFIDQHKECNLLVLDLSLNAYISHDMAWIKSSIHAHLQRLLSKSKGPNIAIPQ</sequence>
<evidence type="ECO:0000256" key="1">
    <source>
        <dbReference type="ARBA" id="ARBA00007491"/>
    </source>
</evidence>
<comment type="similarity">
    <text evidence="1">Belongs to the E(R) family.</text>
</comment>
<dbReference type="Pfam" id="PF01133">
    <property type="entry name" value="ER"/>
    <property type="match status" value="1"/>
</dbReference>
<organism evidence="2 3">
    <name type="scientific">Coemansia spiralis</name>
    <dbReference type="NCBI Taxonomy" id="417178"/>
    <lineage>
        <taxon>Eukaryota</taxon>
        <taxon>Fungi</taxon>
        <taxon>Fungi incertae sedis</taxon>
        <taxon>Zoopagomycota</taxon>
        <taxon>Kickxellomycotina</taxon>
        <taxon>Kickxellomycetes</taxon>
        <taxon>Kickxellales</taxon>
        <taxon>Kickxellaceae</taxon>
        <taxon>Coemansia</taxon>
    </lineage>
</organism>
<dbReference type="Proteomes" id="UP001151516">
    <property type="component" value="Unassembled WGS sequence"/>
</dbReference>
<dbReference type="OrthoDB" id="7887808at2759"/>
<comment type="caution">
    <text evidence="2">The sequence shown here is derived from an EMBL/GenBank/DDBJ whole genome shotgun (WGS) entry which is preliminary data.</text>
</comment>
<proteinExistence type="inferred from homology"/>
<accession>A0A9W8GAF3</accession>
<dbReference type="AlphaFoldDB" id="A0A9W8GAF3"/>
<feature type="non-terminal residue" evidence="2">
    <location>
        <position position="1"/>
    </location>
</feature>
<gene>
    <name evidence="2" type="ORF">IWW39_005688</name>
</gene>
<dbReference type="InterPro" id="IPR000781">
    <property type="entry name" value="ERH"/>
</dbReference>
<keyword evidence="3" id="KW-1185">Reference proteome</keyword>
<dbReference type="InterPro" id="IPR035912">
    <property type="entry name" value="EHR_sf"/>
</dbReference>
<dbReference type="Gene3D" id="3.30.2260.10">
    <property type="entry name" value="Enhancer of rudimentary"/>
    <property type="match status" value="1"/>
</dbReference>
<evidence type="ECO:0008006" key="4">
    <source>
        <dbReference type="Google" id="ProtNLM"/>
    </source>
</evidence>
<dbReference type="SUPFAM" id="SSF143875">
    <property type="entry name" value="ERH-like"/>
    <property type="match status" value="1"/>
</dbReference>
<dbReference type="PANTHER" id="PTHR12373:SF0">
    <property type="entry name" value="ENHANCER OF RUDIMENTARY HOMOLOG"/>
    <property type="match status" value="1"/>
</dbReference>
<evidence type="ECO:0000313" key="3">
    <source>
        <dbReference type="Proteomes" id="UP001151516"/>
    </source>
</evidence>
<dbReference type="EMBL" id="JANBTX010000323">
    <property type="protein sequence ID" value="KAJ2683089.1"/>
    <property type="molecule type" value="Genomic_DNA"/>
</dbReference>
<evidence type="ECO:0000313" key="2">
    <source>
        <dbReference type="EMBL" id="KAJ2683089.1"/>
    </source>
</evidence>